<dbReference type="Proteomes" id="UP000821837">
    <property type="component" value="Unassembled WGS sequence"/>
</dbReference>
<organism evidence="2 3">
    <name type="scientific">Rhipicephalus sanguineus</name>
    <name type="common">Brown dog tick</name>
    <name type="synonym">Ixodes sanguineus</name>
    <dbReference type="NCBI Taxonomy" id="34632"/>
    <lineage>
        <taxon>Eukaryota</taxon>
        <taxon>Metazoa</taxon>
        <taxon>Ecdysozoa</taxon>
        <taxon>Arthropoda</taxon>
        <taxon>Chelicerata</taxon>
        <taxon>Arachnida</taxon>
        <taxon>Acari</taxon>
        <taxon>Parasitiformes</taxon>
        <taxon>Ixodida</taxon>
        <taxon>Ixodoidea</taxon>
        <taxon>Ixodidae</taxon>
        <taxon>Rhipicephalinae</taxon>
        <taxon>Rhipicephalus</taxon>
        <taxon>Rhipicephalus</taxon>
    </lineage>
</organism>
<dbReference type="AlphaFoldDB" id="A0A9D4TE81"/>
<reference evidence="2" key="2">
    <citation type="submission" date="2021-09" db="EMBL/GenBank/DDBJ databases">
        <authorList>
            <person name="Jia N."/>
            <person name="Wang J."/>
            <person name="Shi W."/>
            <person name="Du L."/>
            <person name="Sun Y."/>
            <person name="Zhan W."/>
            <person name="Jiang J."/>
            <person name="Wang Q."/>
            <person name="Zhang B."/>
            <person name="Ji P."/>
            <person name="Sakyi L.B."/>
            <person name="Cui X."/>
            <person name="Yuan T."/>
            <person name="Jiang B."/>
            <person name="Yang W."/>
            <person name="Lam T.T.-Y."/>
            <person name="Chang Q."/>
            <person name="Ding S."/>
            <person name="Wang X."/>
            <person name="Zhu J."/>
            <person name="Ruan X."/>
            <person name="Zhao L."/>
            <person name="Wei J."/>
            <person name="Que T."/>
            <person name="Du C."/>
            <person name="Cheng J."/>
            <person name="Dai P."/>
            <person name="Han X."/>
            <person name="Huang E."/>
            <person name="Gao Y."/>
            <person name="Liu J."/>
            <person name="Shao H."/>
            <person name="Ye R."/>
            <person name="Li L."/>
            <person name="Wei W."/>
            <person name="Wang X."/>
            <person name="Wang C."/>
            <person name="Huo Q."/>
            <person name="Li W."/>
            <person name="Guo W."/>
            <person name="Chen H."/>
            <person name="Chen S."/>
            <person name="Zhou L."/>
            <person name="Zhou L."/>
            <person name="Ni X."/>
            <person name="Tian J."/>
            <person name="Zhou Y."/>
            <person name="Sheng Y."/>
            <person name="Liu T."/>
            <person name="Pan Y."/>
            <person name="Xia L."/>
            <person name="Li J."/>
            <person name="Zhao F."/>
            <person name="Cao W."/>
        </authorList>
    </citation>
    <scope>NUCLEOTIDE SEQUENCE</scope>
    <source>
        <strain evidence="2">Rsan-2018</strain>
        <tissue evidence="2">Larvae</tissue>
    </source>
</reference>
<proteinExistence type="predicted"/>
<feature type="region of interest" description="Disordered" evidence="1">
    <location>
        <begin position="24"/>
        <end position="53"/>
    </location>
</feature>
<keyword evidence="3" id="KW-1185">Reference proteome</keyword>
<dbReference type="EMBL" id="JABSTV010000171">
    <property type="protein sequence ID" value="KAH7987040.1"/>
    <property type="molecule type" value="Genomic_DNA"/>
</dbReference>
<protein>
    <submittedName>
        <fullName evidence="2">Uncharacterized protein</fullName>
    </submittedName>
</protein>
<comment type="caution">
    <text evidence="2">The sequence shown here is derived from an EMBL/GenBank/DDBJ whole genome shotgun (WGS) entry which is preliminary data.</text>
</comment>
<sequence length="265" mass="29454">MEISAEIFDGPGWATAWEAEDSRLRRARSWPPGRSSTTTNRRAPGAPKRQSTMHRVVTASRLPRLPKDQISVIIRPRGGLDVARVDLVLLARAVIMTAKITDEQAREDTICPNRMQNIIVISTPHQSNAAEYVKGVIKNVDISFDDATLKRLIVHDRNPTAIEARRIKTPKSLQFDGLRVPSTVMCGTAIVPCSLYKRQVDVSRTCGGVGHRADVCRNANATSQKCHNCGETLREDAEHHCEPKCKLCNGDHPTNAKDAFTFHTW</sequence>
<evidence type="ECO:0000313" key="3">
    <source>
        <dbReference type="Proteomes" id="UP000821837"/>
    </source>
</evidence>
<evidence type="ECO:0000256" key="1">
    <source>
        <dbReference type="SAM" id="MobiDB-lite"/>
    </source>
</evidence>
<gene>
    <name evidence="2" type="ORF">HPB52_024558</name>
</gene>
<name>A0A9D4TE81_RHISA</name>
<accession>A0A9D4TE81</accession>
<reference evidence="2" key="1">
    <citation type="journal article" date="2020" name="Cell">
        <title>Large-Scale Comparative Analyses of Tick Genomes Elucidate Their Genetic Diversity and Vector Capacities.</title>
        <authorList>
            <consortium name="Tick Genome and Microbiome Consortium (TIGMIC)"/>
            <person name="Jia N."/>
            <person name="Wang J."/>
            <person name="Shi W."/>
            <person name="Du L."/>
            <person name="Sun Y."/>
            <person name="Zhan W."/>
            <person name="Jiang J.F."/>
            <person name="Wang Q."/>
            <person name="Zhang B."/>
            <person name="Ji P."/>
            <person name="Bell-Sakyi L."/>
            <person name="Cui X.M."/>
            <person name="Yuan T.T."/>
            <person name="Jiang B.G."/>
            <person name="Yang W.F."/>
            <person name="Lam T.T."/>
            <person name="Chang Q.C."/>
            <person name="Ding S.J."/>
            <person name="Wang X.J."/>
            <person name="Zhu J.G."/>
            <person name="Ruan X.D."/>
            <person name="Zhao L."/>
            <person name="Wei J.T."/>
            <person name="Ye R.Z."/>
            <person name="Que T.C."/>
            <person name="Du C.H."/>
            <person name="Zhou Y.H."/>
            <person name="Cheng J.X."/>
            <person name="Dai P.F."/>
            <person name="Guo W.B."/>
            <person name="Han X.H."/>
            <person name="Huang E.J."/>
            <person name="Li L.F."/>
            <person name="Wei W."/>
            <person name="Gao Y.C."/>
            <person name="Liu J.Z."/>
            <person name="Shao H.Z."/>
            <person name="Wang X."/>
            <person name="Wang C.C."/>
            <person name="Yang T.C."/>
            <person name="Huo Q.B."/>
            <person name="Li W."/>
            <person name="Chen H.Y."/>
            <person name="Chen S.E."/>
            <person name="Zhou L.G."/>
            <person name="Ni X.B."/>
            <person name="Tian J.H."/>
            <person name="Sheng Y."/>
            <person name="Liu T."/>
            <person name="Pan Y.S."/>
            <person name="Xia L.Y."/>
            <person name="Li J."/>
            <person name="Zhao F."/>
            <person name="Cao W.C."/>
        </authorList>
    </citation>
    <scope>NUCLEOTIDE SEQUENCE</scope>
    <source>
        <strain evidence="2">Rsan-2018</strain>
    </source>
</reference>
<evidence type="ECO:0000313" key="2">
    <source>
        <dbReference type="EMBL" id="KAH7987040.1"/>
    </source>
</evidence>